<dbReference type="OrthoDB" id="438440at2759"/>
<dbReference type="Gene3D" id="3.40.50.1820">
    <property type="entry name" value="alpha/beta hydrolase"/>
    <property type="match status" value="1"/>
</dbReference>
<dbReference type="SUPFAM" id="SSF53474">
    <property type="entry name" value="alpha/beta-Hydrolases"/>
    <property type="match status" value="1"/>
</dbReference>
<proteinExistence type="predicted"/>
<evidence type="ECO:0000259" key="2">
    <source>
        <dbReference type="Pfam" id="PF01764"/>
    </source>
</evidence>
<dbReference type="AlphaFoldDB" id="A0A8S1HIQ5"/>
<protein>
    <recommendedName>
        <fullName evidence="2">Fungal lipase-type domain-containing protein</fullName>
    </recommendedName>
</protein>
<dbReference type="InterPro" id="IPR002921">
    <property type="entry name" value="Fungal_lipase-type"/>
</dbReference>
<keyword evidence="1" id="KW-0732">Signal</keyword>
<gene>
    <name evidence="3" type="ORF">CAUJ_LOCUS12332</name>
</gene>
<sequence>MGRWPVLLAVLAGVVTALPFLGKKTRYDENEARSLLNLAAAAYGTSHDSCFNKSFPAHEQHRLLGVMQHECDHLDSICESYVVVSEPLQKLFVVFRGTKTKTQLLLEGWQSINPGVDFFDLGNVNRYFMNAHLVLWPEIEQIIVDPKYKNFPITFTGHSLGGALATLAAARTVRQGYRTGDEVKVVTFGQPRVGSLEFAKNFDKMITYAFRVVFRRDIVPHMPACQKNRTFISETEHGARPCDADALDKHYHQGTEIWYPDAMDHGALYIECTGLPKNEDFSCSDKMKFYYDQTNSYIWDHRHYFGVRVPEYGKTGCDEKMIEGKPGIFENVMCWFSPSPNCEEHILDKTEELPVVPFEIINMPPPVVRSAVCSLTFIHTCFILLFSITIF</sequence>
<dbReference type="CDD" id="cd00519">
    <property type="entry name" value="Lipase_3"/>
    <property type="match status" value="1"/>
</dbReference>
<keyword evidence="4" id="KW-1185">Reference proteome</keyword>
<organism evidence="3 4">
    <name type="scientific">Caenorhabditis auriculariae</name>
    <dbReference type="NCBI Taxonomy" id="2777116"/>
    <lineage>
        <taxon>Eukaryota</taxon>
        <taxon>Metazoa</taxon>
        <taxon>Ecdysozoa</taxon>
        <taxon>Nematoda</taxon>
        <taxon>Chromadorea</taxon>
        <taxon>Rhabditida</taxon>
        <taxon>Rhabditina</taxon>
        <taxon>Rhabditomorpha</taxon>
        <taxon>Rhabditoidea</taxon>
        <taxon>Rhabditidae</taxon>
        <taxon>Peloderinae</taxon>
        <taxon>Caenorhabditis</taxon>
    </lineage>
</organism>
<feature type="signal peptide" evidence="1">
    <location>
        <begin position="1"/>
        <end position="17"/>
    </location>
</feature>
<accession>A0A8S1HIQ5</accession>
<reference evidence="3" key="1">
    <citation type="submission" date="2020-10" db="EMBL/GenBank/DDBJ databases">
        <authorList>
            <person name="Kikuchi T."/>
        </authorList>
    </citation>
    <scope>NUCLEOTIDE SEQUENCE</scope>
    <source>
        <strain evidence="3">NKZ352</strain>
    </source>
</reference>
<feature type="domain" description="Fungal lipase-type" evidence="2">
    <location>
        <begin position="92"/>
        <end position="226"/>
    </location>
</feature>
<evidence type="ECO:0000256" key="1">
    <source>
        <dbReference type="SAM" id="SignalP"/>
    </source>
</evidence>
<dbReference type="InterPro" id="IPR029058">
    <property type="entry name" value="AB_hydrolase_fold"/>
</dbReference>
<dbReference type="Pfam" id="PF01764">
    <property type="entry name" value="Lipase_3"/>
    <property type="match status" value="1"/>
</dbReference>
<evidence type="ECO:0000313" key="4">
    <source>
        <dbReference type="Proteomes" id="UP000835052"/>
    </source>
</evidence>
<comment type="caution">
    <text evidence="3">The sequence shown here is derived from an EMBL/GenBank/DDBJ whole genome shotgun (WGS) entry which is preliminary data.</text>
</comment>
<dbReference type="GO" id="GO:0006629">
    <property type="term" value="P:lipid metabolic process"/>
    <property type="evidence" value="ECO:0007669"/>
    <property type="project" value="InterPro"/>
</dbReference>
<name>A0A8S1HIQ5_9PELO</name>
<dbReference type="PANTHER" id="PTHR45908">
    <property type="entry name" value="PROTEIN CBG11750-RELATED"/>
    <property type="match status" value="1"/>
</dbReference>
<dbReference type="PANTHER" id="PTHR45908:SF5">
    <property type="entry name" value="FUNGAL LIPASE-LIKE DOMAIN-CONTAINING PROTEIN"/>
    <property type="match status" value="1"/>
</dbReference>
<feature type="chain" id="PRO_5035942944" description="Fungal lipase-type domain-containing protein" evidence="1">
    <location>
        <begin position="18"/>
        <end position="391"/>
    </location>
</feature>
<dbReference type="EMBL" id="CAJGYM010000072">
    <property type="protein sequence ID" value="CAD6196418.1"/>
    <property type="molecule type" value="Genomic_DNA"/>
</dbReference>
<dbReference type="Proteomes" id="UP000835052">
    <property type="component" value="Unassembled WGS sequence"/>
</dbReference>
<evidence type="ECO:0000313" key="3">
    <source>
        <dbReference type="EMBL" id="CAD6196418.1"/>
    </source>
</evidence>